<gene>
    <name evidence="1" type="ORF">F3F73_10620</name>
</gene>
<reference evidence="1 2" key="1">
    <citation type="journal article" date="2019" name="Nat. Med.">
        <title>A library of human gut bacterial isolates paired with longitudinal multiomics data enables mechanistic microbiome research.</title>
        <authorList>
            <person name="Poyet M."/>
            <person name="Groussin M."/>
            <person name="Gibbons S.M."/>
            <person name="Avila-Pacheco J."/>
            <person name="Jiang X."/>
            <person name="Kearney S.M."/>
            <person name="Perrotta A.R."/>
            <person name="Berdy B."/>
            <person name="Zhao S."/>
            <person name="Lieberman T.D."/>
            <person name="Swanson P.K."/>
            <person name="Smith M."/>
            <person name="Roesemann S."/>
            <person name="Alexander J.E."/>
            <person name="Rich S.A."/>
            <person name="Livny J."/>
            <person name="Vlamakis H."/>
            <person name="Clish C."/>
            <person name="Bullock K."/>
            <person name="Deik A."/>
            <person name="Scott J."/>
            <person name="Pierce K.A."/>
            <person name="Xavier R.J."/>
            <person name="Alm E.J."/>
        </authorList>
    </citation>
    <scope>NUCLEOTIDE SEQUENCE [LARGE SCALE GENOMIC DNA]</scope>
    <source>
        <strain evidence="1 2">BIOML-A10</strain>
    </source>
</reference>
<evidence type="ECO:0000313" key="1">
    <source>
        <dbReference type="EMBL" id="KAA3765475.1"/>
    </source>
</evidence>
<dbReference type="InterPro" id="IPR036388">
    <property type="entry name" value="WH-like_DNA-bd_sf"/>
</dbReference>
<dbReference type="Proteomes" id="UP000422221">
    <property type="component" value="Unassembled WGS sequence"/>
</dbReference>
<sequence length="198" mass="23841">MKQIDKEYIKSLSDQEVVQAILKRDARVTRLYLYELYYPLFKIRYDKYYTDCESCLEFINEIYVYLMTPRLKSDKCYLESFGFGCRLEHWLKIVVENYCRQLFKKRTTIIEVPEGSGDRKPNEITTIDIKSLNQTDVNTMLGQMRNKRYRDLICYRYVEEKTNEETAELLGMSMDNYYNKHKLAKEQFTNILKKEGLI</sequence>
<dbReference type="Gene3D" id="1.10.10.10">
    <property type="entry name" value="Winged helix-like DNA-binding domain superfamily/Winged helix DNA-binding domain"/>
    <property type="match status" value="1"/>
</dbReference>
<comment type="caution">
    <text evidence="1">The sequence shown here is derived from an EMBL/GenBank/DDBJ whole genome shotgun (WGS) entry which is preliminary data.</text>
</comment>
<dbReference type="AlphaFoldDB" id="A0A7J4XJ21"/>
<organism evidence="1 2">
    <name type="scientific">Bacteroides salyersiae</name>
    <dbReference type="NCBI Taxonomy" id="291644"/>
    <lineage>
        <taxon>Bacteria</taxon>
        <taxon>Pseudomonadati</taxon>
        <taxon>Bacteroidota</taxon>
        <taxon>Bacteroidia</taxon>
        <taxon>Bacteroidales</taxon>
        <taxon>Bacteroidaceae</taxon>
        <taxon>Bacteroides</taxon>
    </lineage>
</organism>
<accession>A0A7J4XJ21</accession>
<name>A0A7J4XJ21_9BACE</name>
<evidence type="ECO:0000313" key="2">
    <source>
        <dbReference type="Proteomes" id="UP000422221"/>
    </source>
</evidence>
<dbReference type="InterPro" id="IPR013324">
    <property type="entry name" value="RNA_pol_sigma_r3/r4-like"/>
</dbReference>
<dbReference type="EMBL" id="VWMK01000009">
    <property type="protein sequence ID" value="KAA3765475.1"/>
    <property type="molecule type" value="Genomic_DNA"/>
</dbReference>
<protein>
    <submittedName>
        <fullName evidence="1">Sigma-70 family RNA polymerase sigma factor</fullName>
    </submittedName>
</protein>
<dbReference type="RefSeq" id="WP_130058776.1">
    <property type="nucleotide sequence ID" value="NZ_JADNPJ010000005.1"/>
</dbReference>
<proteinExistence type="predicted"/>
<dbReference type="SUPFAM" id="SSF88659">
    <property type="entry name" value="Sigma3 and sigma4 domains of RNA polymerase sigma factors"/>
    <property type="match status" value="1"/>
</dbReference>